<dbReference type="EMBL" id="LVLJ01003476">
    <property type="protein sequence ID" value="OAE21290.1"/>
    <property type="molecule type" value="Genomic_DNA"/>
</dbReference>
<dbReference type="Proteomes" id="UP000077202">
    <property type="component" value="Unassembled WGS sequence"/>
</dbReference>
<keyword evidence="2" id="KW-1185">Reference proteome</keyword>
<evidence type="ECO:0000313" key="1">
    <source>
        <dbReference type="EMBL" id="OAE21290.1"/>
    </source>
</evidence>
<gene>
    <name evidence="1" type="ORF">AXG93_868s1280</name>
</gene>
<reference evidence="1" key="1">
    <citation type="submission" date="2016-03" db="EMBL/GenBank/DDBJ databases">
        <title>Mechanisms controlling the formation of the plant cell surface in tip-growing cells are functionally conserved among land plants.</title>
        <authorList>
            <person name="Honkanen S."/>
            <person name="Jones V.A."/>
            <person name="Morieri G."/>
            <person name="Champion C."/>
            <person name="Hetherington A.J."/>
            <person name="Kelly S."/>
            <person name="Saint-Marcoux D."/>
            <person name="Proust H."/>
            <person name="Prescott H."/>
            <person name="Dolan L."/>
        </authorList>
    </citation>
    <scope>NUCLEOTIDE SEQUENCE [LARGE SCALE GENOMIC DNA]</scope>
    <source>
        <tissue evidence="1">Whole gametophyte</tissue>
    </source>
</reference>
<sequence>MRRLRADIAISSKNDREREELQSSQPAISETQIEYMAPKKSEKVRKLVPLKVPYEELRPFRHELRELRLEFLLWNWNCVSASICKEVLDNSATEGKELRGNSMLWIIEHWTKVMGPCTGSDEDLLFDKNSVGLTRGEEFSYGPLFETGRQGTNGWKTVDYKDPKRRAIALGIMHILRPARTTYVTAWQVGFFERILKGQRVHWARIFYDLVWVNASGRWTGSMTNHLTPFLEQPERRVAKRRKVVSDDEEELTHVVRRMDMDVSRVRQQRARARSKKRAKRRMVTVEVSDSSVEKTVAPIENTSEVATNEVMRYVKLGVPSEVSIEVLADIPAESLKEEMELVSPISQSLERTRCAQGEGTPI</sequence>
<proteinExistence type="predicted"/>
<accession>A0A176VK74</accession>
<dbReference type="AlphaFoldDB" id="A0A176VK74"/>
<comment type="caution">
    <text evidence="1">The sequence shown here is derived from an EMBL/GenBank/DDBJ whole genome shotgun (WGS) entry which is preliminary data.</text>
</comment>
<evidence type="ECO:0000313" key="2">
    <source>
        <dbReference type="Proteomes" id="UP000077202"/>
    </source>
</evidence>
<organism evidence="1 2">
    <name type="scientific">Marchantia polymorpha subsp. ruderalis</name>
    <dbReference type="NCBI Taxonomy" id="1480154"/>
    <lineage>
        <taxon>Eukaryota</taxon>
        <taxon>Viridiplantae</taxon>
        <taxon>Streptophyta</taxon>
        <taxon>Embryophyta</taxon>
        <taxon>Marchantiophyta</taxon>
        <taxon>Marchantiopsida</taxon>
        <taxon>Marchantiidae</taxon>
        <taxon>Marchantiales</taxon>
        <taxon>Marchantiaceae</taxon>
        <taxon>Marchantia</taxon>
    </lineage>
</organism>
<name>A0A176VK74_MARPO</name>
<protein>
    <submittedName>
        <fullName evidence="1">Uncharacterized protein</fullName>
    </submittedName>
</protein>